<keyword evidence="1" id="KW-0505">Motor protein</keyword>
<proteinExistence type="inferred from homology"/>
<gene>
    <name evidence="3" type="ORF">SMN809_LOCUS36211</name>
</gene>
<sequence length="54" mass="6208">AHGEAVITHLSQEQAFDVRDAFVKGIYGKMFIWIVEKINSAIFKPKDPSAYRKR</sequence>
<comment type="caution">
    <text evidence="1">Lacks conserved residue(s) required for the propagation of feature annotation.</text>
</comment>
<name>A0A8S2XYE1_9BILA</name>
<reference evidence="3" key="1">
    <citation type="submission" date="2021-02" db="EMBL/GenBank/DDBJ databases">
        <authorList>
            <person name="Nowell W R."/>
        </authorList>
    </citation>
    <scope>NUCLEOTIDE SEQUENCE</scope>
</reference>
<accession>A0A8S2XYE1</accession>
<dbReference type="GO" id="GO:0003779">
    <property type="term" value="F:actin binding"/>
    <property type="evidence" value="ECO:0007669"/>
    <property type="project" value="UniProtKB-KW"/>
</dbReference>
<keyword evidence="1" id="KW-0009">Actin-binding</keyword>
<protein>
    <recommendedName>
        <fullName evidence="2">Myosin motor domain-containing protein</fullName>
    </recommendedName>
</protein>
<comment type="similarity">
    <text evidence="1">Belongs to the TRAFAC class myosin-kinesin ATPase superfamily. Myosin family.</text>
</comment>
<dbReference type="SUPFAM" id="SSF52540">
    <property type="entry name" value="P-loop containing nucleoside triphosphate hydrolases"/>
    <property type="match status" value="1"/>
</dbReference>
<evidence type="ECO:0000259" key="2">
    <source>
        <dbReference type="PROSITE" id="PS51456"/>
    </source>
</evidence>
<keyword evidence="1" id="KW-0518">Myosin</keyword>
<dbReference type="PROSITE" id="PS51456">
    <property type="entry name" value="MYOSIN_MOTOR"/>
    <property type="match status" value="1"/>
</dbReference>
<dbReference type="EMBL" id="CAJOBI010088460">
    <property type="protein sequence ID" value="CAF4530524.1"/>
    <property type="molecule type" value="Genomic_DNA"/>
</dbReference>
<feature type="domain" description="Myosin motor" evidence="2">
    <location>
        <begin position="1"/>
        <end position="54"/>
    </location>
</feature>
<feature type="non-terminal residue" evidence="3">
    <location>
        <position position="1"/>
    </location>
</feature>
<evidence type="ECO:0000313" key="3">
    <source>
        <dbReference type="EMBL" id="CAF4530524.1"/>
    </source>
</evidence>
<evidence type="ECO:0000313" key="4">
    <source>
        <dbReference type="Proteomes" id="UP000676336"/>
    </source>
</evidence>
<dbReference type="PANTHER" id="PTHR46049">
    <property type="entry name" value="AGAP003327-PA"/>
    <property type="match status" value="1"/>
</dbReference>
<comment type="caution">
    <text evidence="3">The sequence shown here is derived from an EMBL/GenBank/DDBJ whole genome shotgun (WGS) entry which is preliminary data.</text>
</comment>
<evidence type="ECO:0000256" key="1">
    <source>
        <dbReference type="PROSITE-ProRule" id="PRU00782"/>
    </source>
</evidence>
<dbReference type="InterPro" id="IPR027417">
    <property type="entry name" value="P-loop_NTPase"/>
</dbReference>
<dbReference type="InterPro" id="IPR051724">
    <property type="entry name" value="Actin_motor_Myosin"/>
</dbReference>
<dbReference type="InterPro" id="IPR001609">
    <property type="entry name" value="Myosin_head_motor_dom-like"/>
</dbReference>
<dbReference type="AlphaFoldDB" id="A0A8S2XYE1"/>
<dbReference type="Gene3D" id="1.20.120.720">
    <property type="entry name" value="Myosin VI head, motor domain, U50 subdomain"/>
    <property type="match status" value="1"/>
</dbReference>
<dbReference type="GO" id="GO:0003774">
    <property type="term" value="F:cytoskeletal motor activity"/>
    <property type="evidence" value="ECO:0007669"/>
    <property type="project" value="InterPro"/>
</dbReference>
<dbReference type="PANTHER" id="PTHR46049:SF10">
    <property type="entry name" value="MYOSIN VIIA"/>
    <property type="match status" value="1"/>
</dbReference>
<dbReference type="Proteomes" id="UP000676336">
    <property type="component" value="Unassembled WGS sequence"/>
</dbReference>
<dbReference type="GO" id="GO:0016459">
    <property type="term" value="C:myosin complex"/>
    <property type="evidence" value="ECO:0007669"/>
    <property type="project" value="UniProtKB-KW"/>
</dbReference>
<dbReference type="GO" id="GO:0005524">
    <property type="term" value="F:ATP binding"/>
    <property type="evidence" value="ECO:0007669"/>
    <property type="project" value="InterPro"/>
</dbReference>
<organism evidence="3 4">
    <name type="scientific">Rotaria magnacalcarata</name>
    <dbReference type="NCBI Taxonomy" id="392030"/>
    <lineage>
        <taxon>Eukaryota</taxon>
        <taxon>Metazoa</taxon>
        <taxon>Spiralia</taxon>
        <taxon>Gnathifera</taxon>
        <taxon>Rotifera</taxon>
        <taxon>Eurotatoria</taxon>
        <taxon>Bdelloidea</taxon>
        <taxon>Philodinida</taxon>
        <taxon>Philodinidae</taxon>
        <taxon>Rotaria</taxon>
    </lineage>
</organism>